<feature type="signal peptide" evidence="1">
    <location>
        <begin position="1"/>
        <end position="26"/>
    </location>
</feature>
<proteinExistence type="predicted"/>
<dbReference type="EMBL" id="LUEZ02000110">
    <property type="protein sequence ID" value="RDB17673.1"/>
    <property type="molecule type" value="Genomic_DNA"/>
</dbReference>
<feature type="chain" id="PRO_5016910106" description="Secreted protein" evidence="1">
    <location>
        <begin position="27"/>
        <end position="99"/>
    </location>
</feature>
<dbReference type="AlphaFoldDB" id="A0A369JD77"/>
<dbReference type="Proteomes" id="UP000076154">
    <property type="component" value="Unassembled WGS sequence"/>
</dbReference>
<keyword evidence="3" id="KW-1185">Reference proteome</keyword>
<evidence type="ECO:0000256" key="1">
    <source>
        <dbReference type="SAM" id="SignalP"/>
    </source>
</evidence>
<evidence type="ECO:0008006" key="4">
    <source>
        <dbReference type="Google" id="ProtNLM"/>
    </source>
</evidence>
<evidence type="ECO:0000313" key="3">
    <source>
        <dbReference type="Proteomes" id="UP000076154"/>
    </source>
</evidence>
<dbReference type="InParanoid" id="A0A369JD77"/>
<keyword evidence="1" id="KW-0732">Signal</keyword>
<reference evidence="2" key="1">
    <citation type="submission" date="2018-04" db="EMBL/GenBank/DDBJ databases">
        <title>Whole genome sequencing of Hypsizygus marmoreus.</title>
        <authorList>
            <person name="Choi I.-G."/>
            <person name="Min B."/>
            <person name="Kim J.-G."/>
            <person name="Kim S."/>
            <person name="Oh Y.-L."/>
            <person name="Kong W.-S."/>
            <person name="Park H."/>
            <person name="Jeong J."/>
            <person name="Song E.-S."/>
        </authorList>
    </citation>
    <scope>NUCLEOTIDE SEQUENCE [LARGE SCALE GENOMIC DNA]</scope>
    <source>
        <strain evidence="2">51987-8</strain>
    </source>
</reference>
<organism evidence="2 3">
    <name type="scientific">Hypsizygus marmoreus</name>
    <name type="common">White beech mushroom</name>
    <name type="synonym">Agaricus marmoreus</name>
    <dbReference type="NCBI Taxonomy" id="39966"/>
    <lineage>
        <taxon>Eukaryota</taxon>
        <taxon>Fungi</taxon>
        <taxon>Dikarya</taxon>
        <taxon>Basidiomycota</taxon>
        <taxon>Agaricomycotina</taxon>
        <taxon>Agaricomycetes</taxon>
        <taxon>Agaricomycetidae</taxon>
        <taxon>Agaricales</taxon>
        <taxon>Tricholomatineae</taxon>
        <taxon>Lyophyllaceae</taxon>
        <taxon>Hypsizygus</taxon>
    </lineage>
</organism>
<evidence type="ECO:0000313" key="2">
    <source>
        <dbReference type="EMBL" id="RDB17673.1"/>
    </source>
</evidence>
<gene>
    <name evidence="2" type="ORF">Hypma_001271</name>
</gene>
<accession>A0A369JD77</accession>
<protein>
    <recommendedName>
        <fullName evidence="4">Secreted protein</fullName>
    </recommendedName>
</protein>
<sequence>MYPTSPVITSLTILALLMHSVAPIAAQPVEHSPNAGAAKAQLVHRSRAVPCPSGRPYPMTEMACALSGRAHGFEPIMGRTTGPCRTPNRNSPVNGWCYV</sequence>
<comment type="caution">
    <text evidence="2">The sequence shown here is derived from an EMBL/GenBank/DDBJ whole genome shotgun (WGS) entry which is preliminary data.</text>
</comment>
<name>A0A369JD77_HYPMA</name>